<dbReference type="EMBL" id="RBKU01000001">
    <property type="protein sequence ID" value="RKR83704.1"/>
    <property type="molecule type" value="Genomic_DNA"/>
</dbReference>
<dbReference type="PANTHER" id="PTHR43280:SF34">
    <property type="entry name" value="ARAC-FAMILY TRANSCRIPTIONAL REGULATOR"/>
    <property type="match status" value="1"/>
</dbReference>
<dbReference type="AlphaFoldDB" id="A0A495J5Q7"/>
<dbReference type="InterPro" id="IPR011051">
    <property type="entry name" value="RmlC_Cupin_sf"/>
</dbReference>
<keyword evidence="2" id="KW-0238">DNA-binding</keyword>
<dbReference type="SUPFAM" id="SSF46689">
    <property type="entry name" value="Homeodomain-like"/>
    <property type="match status" value="2"/>
</dbReference>
<keyword evidence="6" id="KW-1185">Reference proteome</keyword>
<evidence type="ECO:0000313" key="5">
    <source>
        <dbReference type="EMBL" id="RKR83704.1"/>
    </source>
</evidence>
<keyword evidence="1" id="KW-0805">Transcription regulation</keyword>
<dbReference type="GO" id="GO:0003700">
    <property type="term" value="F:DNA-binding transcription factor activity"/>
    <property type="evidence" value="ECO:0007669"/>
    <property type="project" value="InterPro"/>
</dbReference>
<sequence length="301" mass="34792">MNQFFQKPNRPQHFKIAKAPAQSFHVEHDFSPHFDNKWHYHTELEWVHINQGSGMLFIGDHATPFKAGDMFLIGAELPHYFKFDTKYFMEDAMQAVNTSAVYFDRNFFGEDFLHLPESKMIRTLLDEAGRGIRIGGEEKDLAAQIVKKMLNADGLNRIVLLIEALGTIASSKTREQLSSIGYMPGTELISDPRIKAIFDYSYANFKNQIRLDEIASLANVCPSSFCRYFKSRTNKTYSQFLIEIRVGYACRLLIETDRVIKQLCYECGFNNSACFHKYFKLITGKSPLTFQREFRSHRMVA</sequence>
<dbReference type="OrthoDB" id="1410704at2"/>
<evidence type="ECO:0000259" key="4">
    <source>
        <dbReference type="PROSITE" id="PS01124"/>
    </source>
</evidence>
<dbReference type="SUPFAM" id="SSF51182">
    <property type="entry name" value="RmlC-like cupins"/>
    <property type="match status" value="1"/>
</dbReference>
<reference evidence="5 6" key="1">
    <citation type="submission" date="2018-10" db="EMBL/GenBank/DDBJ databases">
        <title>Genomic Encyclopedia of Archaeal and Bacterial Type Strains, Phase II (KMG-II): from individual species to whole genera.</title>
        <authorList>
            <person name="Goeker M."/>
        </authorList>
    </citation>
    <scope>NUCLEOTIDE SEQUENCE [LARGE SCALE GENOMIC DNA]</scope>
    <source>
        <strain evidence="5 6">DSM 18602</strain>
    </source>
</reference>
<evidence type="ECO:0000256" key="2">
    <source>
        <dbReference type="ARBA" id="ARBA00023125"/>
    </source>
</evidence>
<dbReference type="PROSITE" id="PS00041">
    <property type="entry name" value="HTH_ARAC_FAMILY_1"/>
    <property type="match status" value="1"/>
</dbReference>
<evidence type="ECO:0000256" key="3">
    <source>
        <dbReference type="ARBA" id="ARBA00023163"/>
    </source>
</evidence>
<dbReference type="PROSITE" id="PS01124">
    <property type="entry name" value="HTH_ARAC_FAMILY_2"/>
    <property type="match status" value="1"/>
</dbReference>
<dbReference type="PANTHER" id="PTHR43280">
    <property type="entry name" value="ARAC-FAMILY TRANSCRIPTIONAL REGULATOR"/>
    <property type="match status" value="1"/>
</dbReference>
<dbReference type="InterPro" id="IPR018060">
    <property type="entry name" value="HTH_AraC"/>
</dbReference>
<protein>
    <submittedName>
        <fullName evidence="5">Helix-turn-helix protein</fullName>
    </submittedName>
</protein>
<dbReference type="Pfam" id="PF12833">
    <property type="entry name" value="HTH_18"/>
    <property type="match status" value="1"/>
</dbReference>
<dbReference type="Gene3D" id="2.60.120.10">
    <property type="entry name" value="Jelly Rolls"/>
    <property type="match status" value="1"/>
</dbReference>
<evidence type="ECO:0000256" key="1">
    <source>
        <dbReference type="ARBA" id="ARBA00023015"/>
    </source>
</evidence>
<dbReference type="RefSeq" id="WP_121199171.1">
    <property type="nucleotide sequence ID" value="NZ_RBKU01000001.1"/>
</dbReference>
<dbReference type="SMART" id="SM00342">
    <property type="entry name" value="HTH_ARAC"/>
    <property type="match status" value="1"/>
</dbReference>
<dbReference type="InterPro" id="IPR014710">
    <property type="entry name" value="RmlC-like_jellyroll"/>
</dbReference>
<keyword evidence="3" id="KW-0804">Transcription</keyword>
<evidence type="ECO:0000313" key="6">
    <source>
        <dbReference type="Proteomes" id="UP000268007"/>
    </source>
</evidence>
<accession>A0A495J5Q7</accession>
<dbReference type="Proteomes" id="UP000268007">
    <property type="component" value="Unassembled WGS sequence"/>
</dbReference>
<comment type="caution">
    <text evidence="5">The sequence shown here is derived from an EMBL/GenBank/DDBJ whole genome shotgun (WGS) entry which is preliminary data.</text>
</comment>
<dbReference type="GO" id="GO:0043565">
    <property type="term" value="F:sequence-specific DNA binding"/>
    <property type="evidence" value="ECO:0007669"/>
    <property type="project" value="InterPro"/>
</dbReference>
<dbReference type="Gene3D" id="1.10.10.60">
    <property type="entry name" value="Homeodomain-like"/>
    <property type="match status" value="2"/>
</dbReference>
<gene>
    <name evidence="5" type="ORF">BDD43_3918</name>
</gene>
<proteinExistence type="predicted"/>
<feature type="domain" description="HTH araC/xylS-type" evidence="4">
    <location>
        <begin position="195"/>
        <end position="293"/>
    </location>
</feature>
<dbReference type="InterPro" id="IPR018062">
    <property type="entry name" value="HTH_AraC-typ_CS"/>
</dbReference>
<organism evidence="5 6">
    <name type="scientific">Mucilaginibacter gracilis</name>
    <dbReference type="NCBI Taxonomy" id="423350"/>
    <lineage>
        <taxon>Bacteria</taxon>
        <taxon>Pseudomonadati</taxon>
        <taxon>Bacteroidota</taxon>
        <taxon>Sphingobacteriia</taxon>
        <taxon>Sphingobacteriales</taxon>
        <taxon>Sphingobacteriaceae</taxon>
        <taxon>Mucilaginibacter</taxon>
    </lineage>
</organism>
<name>A0A495J5Q7_9SPHI</name>
<dbReference type="Pfam" id="PF07883">
    <property type="entry name" value="Cupin_2"/>
    <property type="match status" value="1"/>
</dbReference>
<dbReference type="InterPro" id="IPR013096">
    <property type="entry name" value="Cupin_2"/>
</dbReference>
<dbReference type="InterPro" id="IPR009057">
    <property type="entry name" value="Homeodomain-like_sf"/>
</dbReference>